<dbReference type="InterPro" id="IPR011009">
    <property type="entry name" value="Kinase-like_dom_sf"/>
</dbReference>
<dbReference type="AlphaFoldDB" id="A0A6A4HA54"/>
<gene>
    <name evidence="1" type="ORF">BT96DRAFT_1049066</name>
</gene>
<evidence type="ECO:0000313" key="1">
    <source>
        <dbReference type="EMBL" id="KAE9394055.1"/>
    </source>
</evidence>
<reference evidence="1" key="1">
    <citation type="journal article" date="2019" name="Environ. Microbiol.">
        <title>Fungal ecological strategies reflected in gene transcription - a case study of two litter decomposers.</title>
        <authorList>
            <person name="Barbi F."/>
            <person name="Kohler A."/>
            <person name="Barry K."/>
            <person name="Baskaran P."/>
            <person name="Daum C."/>
            <person name="Fauchery L."/>
            <person name="Ihrmark K."/>
            <person name="Kuo A."/>
            <person name="LaButti K."/>
            <person name="Lipzen A."/>
            <person name="Morin E."/>
            <person name="Grigoriev I.V."/>
            <person name="Henrissat B."/>
            <person name="Lindahl B."/>
            <person name="Martin F."/>
        </authorList>
    </citation>
    <scope>NUCLEOTIDE SEQUENCE</scope>
    <source>
        <strain evidence="1">JB14</strain>
    </source>
</reference>
<organism evidence="1 2">
    <name type="scientific">Gymnopus androsaceus JB14</name>
    <dbReference type="NCBI Taxonomy" id="1447944"/>
    <lineage>
        <taxon>Eukaryota</taxon>
        <taxon>Fungi</taxon>
        <taxon>Dikarya</taxon>
        <taxon>Basidiomycota</taxon>
        <taxon>Agaricomycotina</taxon>
        <taxon>Agaricomycetes</taxon>
        <taxon>Agaricomycetidae</taxon>
        <taxon>Agaricales</taxon>
        <taxon>Marasmiineae</taxon>
        <taxon>Omphalotaceae</taxon>
        <taxon>Gymnopus</taxon>
    </lineage>
</organism>
<name>A0A6A4HA54_9AGAR</name>
<dbReference type="SUPFAM" id="SSF56112">
    <property type="entry name" value="Protein kinase-like (PK-like)"/>
    <property type="match status" value="1"/>
</dbReference>
<proteinExistence type="predicted"/>
<sequence>SAGHQNLCGITGECNINDDYDGDVCERVEHLATEVIQVLPYSKEIDWWSFGTMLHEMLSPC</sequence>
<protein>
    <recommendedName>
        <fullName evidence="3">Protein kinase domain-containing protein</fullName>
    </recommendedName>
</protein>
<accession>A0A6A4HA54</accession>
<evidence type="ECO:0008006" key="3">
    <source>
        <dbReference type="Google" id="ProtNLM"/>
    </source>
</evidence>
<dbReference type="OrthoDB" id="3264086at2759"/>
<dbReference type="EMBL" id="ML769558">
    <property type="protein sequence ID" value="KAE9394055.1"/>
    <property type="molecule type" value="Genomic_DNA"/>
</dbReference>
<evidence type="ECO:0000313" key="2">
    <source>
        <dbReference type="Proteomes" id="UP000799118"/>
    </source>
</evidence>
<keyword evidence="2" id="KW-1185">Reference proteome</keyword>
<dbReference type="Gene3D" id="1.10.510.10">
    <property type="entry name" value="Transferase(Phosphotransferase) domain 1"/>
    <property type="match status" value="1"/>
</dbReference>
<feature type="non-terminal residue" evidence="1">
    <location>
        <position position="1"/>
    </location>
</feature>
<dbReference type="Proteomes" id="UP000799118">
    <property type="component" value="Unassembled WGS sequence"/>
</dbReference>